<dbReference type="PANTHER" id="PTHR10543:SF89">
    <property type="entry name" value="CAROTENOID 9,10(9',10')-CLEAVAGE DIOXYGENASE 1"/>
    <property type="match status" value="1"/>
</dbReference>
<reference evidence="7" key="1">
    <citation type="submission" date="2018-03" db="EMBL/GenBank/DDBJ databases">
        <authorList>
            <person name="Guldener U."/>
        </authorList>
    </citation>
    <scope>NUCLEOTIDE SEQUENCE</scope>
</reference>
<keyword evidence="3" id="KW-0560">Oxidoreductase</keyword>
<evidence type="ECO:0000256" key="2">
    <source>
        <dbReference type="ARBA" id="ARBA00022723"/>
    </source>
</evidence>
<comment type="caution">
    <text evidence="7">The sequence shown here is derived from an EMBL/GenBank/DDBJ whole genome shotgun (WGS) entry which is preliminary data.</text>
</comment>
<gene>
    <name evidence="7" type="ORF">FTOL_12817</name>
</gene>
<dbReference type="GO" id="GO:0046872">
    <property type="term" value="F:metal ion binding"/>
    <property type="evidence" value="ECO:0007669"/>
    <property type="project" value="UniProtKB-KW"/>
</dbReference>
<dbReference type="Proteomes" id="UP001187734">
    <property type="component" value="Unassembled WGS sequence"/>
</dbReference>
<comment type="similarity">
    <text evidence="1">Belongs to the carotenoid oxygenase family.</text>
</comment>
<evidence type="ECO:0000313" key="7">
    <source>
        <dbReference type="EMBL" id="SPJ88922.1"/>
    </source>
</evidence>
<accession>A0AAE8MKI9</accession>
<keyword evidence="8" id="KW-1185">Reference proteome</keyword>
<evidence type="ECO:0000256" key="5">
    <source>
        <dbReference type="PIRSR" id="PIRSR604294-1"/>
    </source>
</evidence>
<keyword evidence="2 5" id="KW-0479">Metal-binding</keyword>
<name>A0AAE8MKI9_9HYPO</name>
<dbReference type="GO" id="GO:0010436">
    <property type="term" value="F:carotenoid dioxygenase activity"/>
    <property type="evidence" value="ECO:0007669"/>
    <property type="project" value="TreeGrafter"/>
</dbReference>
<proteinExistence type="inferred from homology"/>
<evidence type="ECO:0000313" key="8">
    <source>
        <dbReference type="Proteomes" id="UP001187734"/>
    </source>
</evidence>
<evidence type="ECO:0000256" key="6">
    <source>
        <dbReference type="SAM" id="MobiDB-lite"/>
    </source>
</evidence>
<evidence type="ECO:0000256" key="4">
    <source>
        <dbReference type="ARBA" id="ARBA00023004"/>
    </source>
</evidence>
<feature type="binding site" evidence="5">
    <location>
        <position position="363"/>
    </location>
    <ligand>
        <name>Fe cation</name>
        <dbReference type="ChEBI" id="CHEBI:24875"/>
        <note>catalytic</note>
    </ligand>
</feature>
<evidence type="ECO:0000256" key="1">
    <source>
        <dbReference type="ARBA" id="ARBA00006787"/>
    </source>
</evidence>
<dbReference type="PANTHER" id="PTHR10543">
    <property type="entry name" value="BETA-CAROTENE DIOXYGENASE"/>
    <property type="match status" value="1"/>
</dbReference>
<sequence>MPGAGDCKKPTNLNDADYHPKATQYYVNRDGPTKMAICRLIYIMGDCLKERQDLESSVIKNEMETAGYQTPQVRAMSPIPVQHSIGKPQSLDPAAKLFTLAVNAVKQDIFDEAWVQVSEVYYYHEDLFDESKKSNRDLAATVVAAWETRRQDLSTRLGYLPDPEDARWFTALKNHYWGHVWNHFDGENGCIYIDVFPHDIDDLRAFPSKHPELENGTPGQPPVGKFVRFKIDPKAESTELEPSAIISDMAGGMARCDGRYTTKPYNHAYGGGVSGPRGFGAILHINIGEGVTNVWHAGEDITVGEPCFVPCTPDAPEGDGHLVVSCRNHKTTLGFLLILDSQNITAGPVGVIELPLRLRDGVHGNWVPVSEFASRKPLVDYAGVTPEIQEKFGTGAPKPYDDLSARPVKRRP</sequence>
<dbReference type="AlphaFoldDB" id="A0AAE8MKI9"/>
<keyword evidence="4 5" id="KW-0408">Iron</keyword>
<dbReference type="GO" id="GO:0016121">
    <property type="term" value="P:carotene catabolic process"/>
    <property type="evidence" value="ECO:0007669"/>
    <property type="project" value="TreeGrafter"/>
</dbReference>
<evidence type="ECO:0000256" key="3">
    <source>
        <dbReference type="ARBA" id="ARBA00023002"/>
    </source>
</evidence>
<protein>
    <submittedName>
        <fullName evidence="7">Uncharacterized protein</fullName>
    </submittedName>
</protein>
<dbReference type="InterPro" id="IPR004294">
    <property type="entry name" value="Carotenoid_Oase"/>
</dbReference>
<dbReference type="Pfam" id="PF03055">
    <property type="entry name" value="RPE65"/>
    <property type="match status" value="1"/>
</dbReference>
<feature type="binding site" evidence="5">
    <location>
        <position position="179"/>
    </location>
    <ligand>
        <name>Fe cation</name>
        <dbReference type="ChEBI" id="CHEBI:24875"/>
        <note>catalytic</note>
    </ligand>
</feature>
<feature type="region of interest" description="Disordered" evidence="6">
    <location>
        <begin position="390"/>
        <end position="412"/>
    </location>
</feature>
<comment type="cofactor">
    <cofactor evidence="5">
        <name>Fe(2+)</name>
        <dbReference type="ChEBI" id="CHEBI:29033"/>
    </cofactor>
    <text evidence="5">Binds 1 Fe(2+) ion per subunit.</text>
</comment>
<organism evidence="7 8">
    <name type="scientific">Fusarium torulosum</name>
    <dbReference type="NCBI Taxonomy" id="33205"/>
    <lineage>
        <taxon>Eukaryota</taxon>
        <taxon>Fungi</taxon>
        <taxon>Dikarya</taxon>
        <taxon>Ascomycota</taxon>
        <taxon>Pezizomycotina</taxon>
        <taxon>Sordariomycetes</taxon>
        <taxon>Hypocreomycetidae</taxon>
        <taxon>Hypocreales</taxon>
        <taxon>Nectriaceae</taxon>
        <taxon>Fusarium</taxon>
    </lineage>
</organism>
<dbReference type="EMBL" id="ONZP01000653">
    <property type="protein sequence ID" value="SPJ88922.1"/>
    <property type="molecule type" value="Genomic_DNA"/>
</dbReference>